<dbReference type="AlphaFoldDB" id="A0YC21"/>
<evidence type="ECO:0000313" key="2">
    <source>
        <dbReference type="Proteomes" id="UP000004931"/>
    </source>
</evidence>
<gene>
    <name evidence="1" type="ORF">GP2143_07319</name>
</gene>
<proteinExistence type="predicted"/>
<keyword evidence="2" id="KW-1185">Reference proteome</keyword>
<reference evidence="1 2" key="1">
    <citation type="journal article" date="2010" name="J. Bacteriol.">
        <title>Genome sequence of the oligotrophic marine Gammaproteobacterium HTCC2143, isolated from the Oregon Coast.</title>
        <authorList>
            <person name="Oh H.M."/>
            <person name="Kang I."/>
            <person name="Ferriera S."/>
            <person name="Giovannoni S.J."/>
            <person name="Cho J.C."/>
        </authorList>
    </citation>
    <scope>NUCLEOTIDE SEQUENCE [LARGE SCALE GENOMIC DNA]</scope>
    <source>
        <strain evidence="1 2">HTCC2143</strain>
    </source>
</reference>
<protein>
    <submittedName>
        <fullName evidence="1">Putative transposase</fullName>
    </submittedName>
</protein>
<organism evidence="1 2">
    <name type="scientific">marine gamma proteobacterium HTCC2143</name>
    <dbReference type="NCBI Taxonomy" id="247633"/>
    <lineage>
        <taxon>Bacteria</taxon>
        <taxon>Pseudomonadati</taxon>
        <taxon>Pseudomonadota</taxon>
        <taxon>Gammaproteobacteria</taxon>
        <taxon>Cellvibrionales</taxon>
        <taxon>Spongiibacteraceae</taxon>
        <taxon>BD1-7 clade</taxon>
    </lineage>
</organism>
<dbReference type="EMBL" id="AAVT01000003">
    <property type="protein sequence ID" value="EAW31340.1"/>
    <property type="molecule type" value="Genomic_DNA"/>
</dbReference>
<comment type="caution">
    <text evidence="1">The sequence shown here is derived from an EMBL/GenBank/DDBJ whole genome shotgun (WGS) entry which is preliminary data.</text>
</comment>
<name>A0YC21_9GAMM</name>
<accession>A0YC21</accession>
<sequence length="79" mass="8520">MKADESVRVDRHQSMTWAERLKRVFNIDITICSRCGGAVSSIACIEDPAVINKILAHLDAKSGASAAVNQSPEPRASPQ</sequence>
<dbReference type="eggNOG" id="COG0399">
    <property type="taxonomic scope" value="Bacteria"/>
</dbReference>
<evidence type="ECO:0000313" key="1">
    <source>
        <dbReference type="EMBL" id="EAW31340.1"/>
    </source>
</evidence>
<dbReference type="Proteomes" id="UP000004931">
    <property type="component" value="Unassembled WGS sequence"/>
</dbReference>